<dbReference type="InParanoid" id="K3YAF2"/>
<dbReference type="Gramene" id="KQK96677">
    <property type="protein sequence ID" value="KQK96677"/>
    <property type="gene ID" value="SETIT_011194mg"/>
</dbReference>
<evidence type="ECO:0000313" key="3">
    <source>
        <dbReference type="EnsemblPlants" id="KQK96677"/>
    </source>
</evidence>
<keyword evidence="4" id="KW-1185">Reference proteome</keyword>
<evidence type="ECO:0000313" key="4">
    <source>
        <dbReference type="Proteomes" id="UP000004995"/>
    </source>
</evidence>
<feature type="region of interest" description="Disordered" evidence="1">
    <location>
        <begin position="60"/>
        <end position="92"/>
    </location>
</feature>
<organism evidence="3 4">
    <name type="scientific">Setaria italica</name>
    <name type="common">Foxtail millet</name>
    <name type="synonym">Panicum italicum</name>
    <dbReference type="NCBI Taxonomy" id="4555"/>
    <lineage>
        <taxon>Eukaryota</taxon>
        <taxon>Viridiplantae</taxon>
        <taxon>Streptophyta</taxon>
        <taxon>Embryophyta</taxon>
        <taxon>Tracheophyta</taxon>
        <taxon>Spermatophyta</taxon>
        <taxon>Magnoliopsida</taxon>
        <taxon>Liliopsida</taxon>
        <taxon>Poales</taxon>
        <taxon>Poaceae</taxon>
        <taxon>PACMAD clade</taxon>
        <taxon>Panicoideae</taxon>
        <taxon>Panicodae</taxon>
        <taxon>Paniceae</taxon>
        <taxon>Cenchrinae</taxon>
        <taxon>Setaria</taxon>
    </lineage>
</organism>
<dbReference type="HOGENOM" id="CLU_1613647_0_0_1"/>
<proteinExistence type="predicted"/>
<reference evidence="3" key="2">
    <citation type="submission" date="2018-08" db="UniProtKB">
        <authorList>
            <consortium name="EnsemblPlants"/>
        </authorList>
    </citation>
    <scope>IDENTIFICATION</scope>
    <source>
        <strain evidence="3">Yugu1</strain>
    </source>
</reference>
<sequence>MEASSSRAANNRDALTKAVGSGCFAETAAQPRATSVVREMTLNPGLPSCGGSTLLLRSSKMSRTAARRSAPARRRNRGSGRAARVCPPPRSPESLALWQRRRRFDGDASDETSRSSAATMYCGLVGAFLLVGTTAALTAEKVRAAQMFRVVKLGLFGPPRRKMSI</sequence>
<feature type="transmembrane region" description="Helical" evidence="2">
    <location>
        <begin position="118"/>
        <end position="139"/>
    </location>
</feature>
<evidence type="ECO:0000256" key="1">
    <source>
        <dbReference type="SAM" id="MobiDB-lite"/>
    </source>
</evidence>
<dbReference type="EnsemblPlants" id="KQK96677">
    <property type="protein sequence ID" value="KQK96677"/>
    <property type="gene ID" value="SETIT_011194mg"/>
</dbReference>
<keyword evidence="2" id="KW-0472">Membrane</keyword>
<keyword evidence="2" id="KW-0812">Transmembrane</keyword>
<keyword evidence="2" id="KW-1133">Transmembrane helix</keyword>
<evidence type="ECO:0000256" key="2">
    <source>
        <dbReference type="SAM" id="Phobius"/>
    </source>
</evidence>
<name>K3YAF2_SETIT</name>
<dbReference type="Proteomes" id="UP000004995">
    <property type="component" value="Unassembled WGS sequence"/>
</dbReference>
<dbReference type="AlphaFoldDB" id="K3YAF2"/>
<accession>K3YAF2</accession>
<dbReference type="EMBL" id="AGNK02004230">
    <property type="status" value="NOT_ANNOTATED_CDS"/>
    <property type="molecule type" value="Genomic_DNA"/>
</dbReference>
<reference evidence="4" key="1">
    <citation type="journal article" date="2012" name="Nat. Biotechnol.">
        <title>Reference genome sequence of the model plant Setaria.</title>
        <authorList>
            <person name="Bennetzen J.L."/>
            <person name="Schmutz J."/>
            <person name="Wang H."/>
            <person name="Percifield R."/>
            <person name="Hawkins J."/>
            <person name="Pontaroli A.C."/>
            <person name="Estep M."/>
            <person name="Feng L."/>
            <person name="Vaughn J.N."/>
            <person name="Grimwood J."/>
            <person name="Jenkins J."/>
            <person name="Barry K."/>
            <person name="Lindquist E."/>
            <person name="Hellsten U."/>
            <person name="Deshpande S."/>
            <person name="Wang X."/>
            <person name="Wu X."/>
            <person name="Mitros T."/>
            <person name="Triplett J."/>
            <person name="Yang X."/>
            <person name="Ye C.Y."/>
            <person name="Mauro-Herrera M."/>
            <person name="Wang L."/>
            <person name="Li P."/>
            <person name="Sharma M."/>
            <person name="Sharma R."/>
            <person name="Ronald P.C."/>
            <person name="Panaud O."/>
            <person name="Kellogg E.A."/>
            <person name="Brutnell T.P."/>
            <person name="Doust A.N."/>
            <person name="Tuskan G.A."/>
            <person name="Rokhsar D."/>
            <person name="Devos K.M."/>
        </authorList>
    </citation>
    <scope>NUCLEOTIDE SEQUENCE [LARGE SCALE GENOMIC DNA]</scope>
    <source>
        <strain evidence="4">cv. Yugu1</strain>
    </source>
</reference>
<protein>
    <submittedName>
        <fullName evidence="3">Uncharacterized protein</fullName>
    </submittedName>
</protein>